<dbReference type="PANTHER" id="PTHR48200">
    <property type="entry name" value="PROTEIN, PUTATIVE-RELATED"/>
    <property type="match status" value="1"/>
</dbReference>
<evidence type="ECO:0000313" key="1">
    <source>
        <dbReference type="EMBL" id="MBA0858317.1"/>
    </source>
</evidence>
<accession>A0A7J9LI36</accession>
<dbReference type="EMBL" id="JABFAF010000006">
    <property type="protein sequence ID" value="MBA0858317.1"/>
    <property type="molecule type" value="Genomic_DNA"/>
</dbReference>
<dbReference type="PANTHER" id="PTHR48200:SF1">
    <property type="entry name" value="AMINOTRANSFERASE-LIKE PLANT MOBILE DOMAIN-CONTAINING PROTEIN"/>
    <property type="match status" value="1"/>
</dbReference>
<keyword evidence="2" id="KW-1185">Reference proteome</keyword>
<evidence type="ECO:0000313" key="2">
    <source>
        <dbReference type="Proteomes" id="UP000593576"/>
    </source>
</evidence>
<gene>
    <name evidence="1" type="ORF">Goshw_024173</name>
</gene>
<name>A0A7J9LI36_GOSSC</name>
<proteinExistence type="predicted"/>
<organism evidence="1 2">
    <name type="scientific">Gossypium schwendimanii</name>
    <name type="common">Cotton</name>
    <dbReference type="NCBI Taxonomy" id="34291"/>
    <lineage>
        <taxon>Eukaryota</taxon>
        <taxon>Viridiplantae</taxon>
        <taxon>Streptophyta</taxon>
        <taxon>Embryophyta</taxon>
        <taxon>Tracheophyta</taxon>
        <taxon>Spermatophyta</taxon>
        <taxon>Magnoliopsida</taxon>
        <taxon>eudicotyledons</taxon>
        <taxon>Gunneridae</taxon>
        <taxon>Pentapetalae</taxon>
        <taxon>rosids</taxon>
        <taxon>malvids</taxon>
        <taxon>Malvales</taxon>
        <taxon>Malvaceae</taxon>
        <taxon>Malvoideae</taxon>
        <taxon>Gossypium</taxon>
    </lineage>
</organism>
<dbReference type="AlphaFoldDB" id="A0A7J9LI36"/>
<comment type="caution">
    <text evidence="1">The sequence shown here is derived from an EMBL/GenBank/DDBJ whole genome shotgun (WGS) entry which is preliminary data.</text>
</comment>
<dbReference type="Proteomes" id="UP000593576">
    <property type="component" value="Unassembled WGS sequence"/>
</dbReference>
<reference evidence="1 2" key="1">
    <citation type="journal article" date="2019" name="Genome Biol. Evol.">
        <title>Insights into the evolution of the New World diploid cottons (Gossypium, subgenus Houzingenia) based on genome sequencing.</title>
        <authorList>
            <person name="Grover C.E."/>
            <person name="Arick M.A. 2nd"/>
            <person name="Thrash A."/>
            <person name="Conover J.L."/>
            <person name="Sanders W.S."/>
            <person name="Peterson D.G."/>
            <person name="Frelichowski J.E."/>
            <person name="Scheffler J.A."/>
            <person name="Scheffler B.E."/>
            <person name="Wendel J.F."/>
        </authorList>
    </citation>
    <scope>NUCLEOTIDE SEQUENCE [LARGE SCALE GENOMIC DNA]</scope>
    <source>
        <strain evidence="1">1</strain>
        <tissue evidence="1">Leaf</tissue>
    </source>
</reference>
<protein>
    <submittedName>
        <fullName evidence="1">Uncharacterized protein</fullName>
    </submittedName>
</protein>
<sequence>MEKGFLDKMEDNVAVQTWSETAQREKCDSLAKGYVSESWDFTHISVTQNSVQELKEIWDQWNDEVKQLFYSGYGDLCFNFGGVDLVPTMEEYMALLRYSKIQVDKAYSIAVNALTFLKKLMNITGMTHPDTKKKVGVFALSVYGLVVFPKALGHIDEAITDLFDRLDKRVTLVSIILAETFRSLNECRRAEIVAIPRRDDISEEKWIAILHNLQEEDIEWRVPWMLPDEILYRCGDFD</sequence>
<dbReference type="OrthoDB" id="999524at2759"/>